<sequence>MEVNDEAVKDAVRRACEEVGLPLAYRFAVSQLLRTPPADWPTCCGEGCFPCSQSLADAAARALELLGQPLPAR</sequence>
<dbReference type="EMBL" id="MPIN01000017">
    <property type="protein sequence ID" value="OJH34685.1"/>
    <property type="molecule type" value="Genomic_DNA"/>
</dbReference>
<evidence type="ECO:0000313" key="2">
    <source>
        <dbReference type="Proteomes" id="UP000182229"/>
    </source>
</evidence>
<protein>
    <submittedName>
        <fullName evidence="1">Uncharacterized protein</fullName>
    </submittedName>
</protein>
<gene>
    <name evidence="1" type="ORF">BON30_41730</name>
</gene>
<dbReference type="RefSeq" id="WP_071904167.1">
    <property type="nucleotide sequence ID" value="NZ_MPIN01000017.1"/>
</dbReference>
<dbReference type="Proteomes" id="UP000182229">
    <property type="component" value="Unassembled WGS sequence"/>
</dbReference>
<accession>A0A1L9AXE1</accession>
<dbReference type="AlphaFoldDB" id="A0A1L9AXE1"/>
<dbReference type="OrthoDB" id="6650029at2"/>
<comment type="caution">
    <text evidence="1">The sequence shown here is derived from an EMBL/GenBank/DDBJ whole genome shotgun (WGS) entry which is preliminary data.</text>
</comment>
<organism evidence="1 2">
    <name type="scientific">Cystobacter ferrugineus</name>
    <dbReference type="NCBI Taxonomy" id="83449"/>
    <lineage>
        <taxon>Bacteria</taxon>
        <taxon>Pseudomonadati</taxon>
        <taxon>Myxococcota</taxon>
        <taxon>Myxococcia</taxon>
        <taxon>Myxococcales</taxon>
        <taxon>Cystobacterineae</taxon>
        <taxon>Archangiaceae</taxon>
        <taxon>Cystobacter</taxon>
    </lineage>
</organism>
<keyword evidence="2" id="KW-1185">Reference proteome</keyword>
<reference evidence="1 2" key="2">
    <citation type="submission" date="2016-12" db="EMBL/GenBank/DDBJ databases">
        <title>Draft Genome Sequence of Cystobacter ferrugineus Strain Cbfe23.</title>
        <authorList>
            <person name="Akbar S."/>
            <person name="Dowd S.E."/>
            <person name="Stevens D.C."/>
        </authorList>
    </citation>
    <scope>NUCLEOTIDE SEQUENCE [LARGE SCALE GENOMIC DNA]</scope>
    <source>
        <strain evidence="1 2">Cbfe23</strain>
    </source>
</reference>
<name>A0A1L9AXE1_9BACT</name>
<proteinExistence type="predicted"/>
<evidence type="ECO:0000313" key="1">
    <source>
        <dbReference type="EMBL" id="OJH34685.1"/>
    </source>
</evidence>
<dbReference type="STRING" id="83449.BON30_41730"/>
<reference evidence="2" key="1">
    <citation type="submission" date="2016-11" db="EMBL/GenBank/DDBJ databases">
        <authorList>
            <person name="Shukria A."/>
            <person name="Stevens D.C."/>
        </authorList>
    </citation>
    <scope>NUCLEOTIDE SEQUENCE [LARGE SCALE GENOMIC DNA]</scope>
    <source>
        <strain evidence="2">Cbfe23</strain>
    </source>
</reference>